<comment type="catalytic activity">
    <reaction evidence="31">
        <text>(11Z,14Z,17Z)-eicosatrienamide + H2O = (11Z,14Z,17Z)-eicosatrienoate + NH4(+)</text>
        <dbReference type="Rhea" id="RHEA:63000"/>
        <dbReference type="ChEBI" id="CHEBI:15377"/>
        <dbReference type="ChEBI" id="CHEBI:28938"/>
        <dbReference type="ChEBI" id="CHEBI:77223"/>
        <dbReference type="ChEBI" id="CHEBI:146164"/>
    </reaction>
    <physiologicalReaction direction="left-to-right" evidence="31">
        <dbReference type="Rhea" id="RHEA:63001"/>
    </physiologicalReaction>
</comment>
<evidence type="ECO:0000256" key="6">
    <source>
        <dbReference type="ARBA" id="ARBA00022963"/>
    </source>
</evidence>
<dbReference type="EC" id="3.5.1.99" evidence="3"/>
<comment type="catalytic activity">
    <reaction evidence="13">
        <text>(11Z,14Z)-eicosadienamide + H2O = (11Z,14Z)-eicosadienoate + NH4(+)</text>
        <dbReference type="Rhea" id="RHEA:63004"/>
        <dbReference type="ChEBI" id="CHEBI:15377"/>
        <dbReference type="ChEBI" id="CHEBI:28938"/>
        <dbReference type="ChEBI" id="CHEBI:77220"/>
        <dbReference type="ChEBI" id="CHEBI:146165"/>
    </reaction>
    <physiologicalReaction direction="left-to-right" evidence="13">
        <dbReference type="Rhea" id="RHEA:63005"/>
    </physiologicalReaction>
</comment>
<feature type="coiled-coil region" evidence="40">
    <location>
        <begin position="39"/>
        <end position="66"/>
    </location>
</feature>
<dbReference type="PANTHER" id="PTHR45847:SF8">
    <property type="entry name" value="FATTY ACID AMIDE HYDROLASE-RELATED"/>
    <property type="match status" value="1"/>
</dbReference>
<dbReference type="InterPro" id="IPR036928">
    <property type="entry name" value="AS_sf"/>
</dbReference>
<dbReference type="GO" id="GO:0004040">
    <property type="term" value="F:amidase activity"/>
    <property type="evidence" value="ECO:0007669"/>
    <property type="project" value="TreeGrafter"/>
</dbReference>
<organism evidence="42 43">
    <name type="scientific">Geotrypetes seraphini</name>
    <name type="common">Gaboon caecilian</name>
    <name type="synonym">Caecilia seraphini</name>
    <dbReference type="NCBI Taxonomy" id="260995"/>
    <lineage>
        <taxon>Eukaryota</taxon>
        <taxon>Metazoa</taxon>
        <taxon>Chordata</taxon>
        <taxon>Craniata</taxon>
        <taxon>Vertebrata</taxon>
        <taxon>Euteleostomi</taxon>
        <taxon>Amphibia</taxon>
        <taxon>Gymnophiona</taxon>
        <taxon>Geotrypetes</taxon>
    </lineage>
</organism>
<keyword evidence="42" id="KW-1185">Reference proteome</keyword>
<keyword evidence="7" id="KW-0443">Lipid metabolism</keyword>
<evidence type="ECO:0000256" key="25">
    <source>
        <dbReference type="ARBA" id="ARBA00052426"/>
    </source>
</evidence>
<comment type="catalytic activity">
    <reaction evidence="23">
        <text>N-(9Z-octadecenoyl)-taurine + H2O = taurine + (9Z)-octadecenoate</text>
        <dbReference type="Rhea" id="RHEA:63148"/>
        <dbReference type="ChEBI" id="CHEBI:15377"/>
        <dbReference type="ChEBI" id="CHEBI:30823"/>
        <dbReference type="ChEBI" id="CHEBI:146191"/>
        <dbReference type="ChEBI" id="CHEBI:507393"/>
    </reaction>
    <physiologicalReaction direction="left-to-right" evidence="23">
        <dbReference type="Rhea" id="RHEA:63149"/>
    </physiologicalReaction>
</comment>
<dbReference type="PANTHER" id="PTHR45847">
    <property type="entry name" value="FATTY ACID AMIDE HYDROLASE"/>
    <property type="match status" value="1"/>
</dbReference>
<feature type="binding site" evidence="39">
    <location>
        <position position="199"/>
    </location>
    <ligand>
        <name>substrate</name>
    </ligand>
</feature>
<evidence type="ECO:0000256" key="3">
    <source>
        <dbReference type="ARBA" id="ARBA00012112"/>
    </source>
</evidence>
<evidence type="ECO:0000256" key="13">
    <source>
        <dbReference type="ARBA" id="ARBA00050403"/>
    </source>
</evidence>
<comment type="similarity">
    <text evidence="2">Belongs to the amidase family.</text>
</comment>
<comment type="catalytic activity">
    <reaction evidence="15">
        <text>tetradecamide + H2O = tetradecanoate + NH4(+)</text>
        <dbReference type="Rhea" id="RHEA:62992"/>
        <dbReference type="ChEBI" id="CHEBI:15377"/>
        <dbReference type="ChEBI" id="CHEBI:28938"/>
        <dbReference type="ChEBI" id="CHEBI:30807"/>
        <dbReference type="ChEBI" id="CHEBI:137125"/>
    </reaction>
    <physiologicalReaction direction="left-to-right" evidence="15">
        <dbReference type="Rhea" id="RHEA:62993"/>
    </physiologicalReaction>
</comment>
<comment type="catalytic activity">
    <reaction evidence="22">
        <text>N-docosanoyl-taurine + H2O = docosanoate + taurine</text>
        <dbReference type="Rhea" id="RHEA:63156"/>
        <dbReference type="ChEBI" id="CHEBI:15377"/>
        <dbReference type="ChEBI" id="CHEBI:23858"/>
        <dbReference type="ChEBI" id="CHEBI:146196"/>
        <dbReference type="ChEBI" id="CHEBI:507393"/>
    </reaction>
    <physiologicalReaction direction="left-to-right" evidence="22">
        <dbReference type="Rhea" id="RHEA:63157"/>
    </physiologicalReaction>
</comment>
<evidence type="ECO:0000256" key="20">
    <source>
        <dbReference type="ARBA" id="ARBA00051454"/>
    </source>
</evidence>
<evidence type="ECO:0000256" key="29">
    <source>
        <dbReference type="ARBA" id="ARBA00052634"/>
    </source>
</evidence>
<evidence type="ECO:0000259" key="41">
    <source>
        <dbReference type="Pfam" id="PF01425"/>
    </source>
</evidence>
<evidence type="ECO:0000256" key="26">
    <source>
        <dbReference type="ARBA" id="ARBA00052458"/>
    </source>
</evidence>
<dbReference type="InterPro" id="IPR023631">
    <property type="entry name" value="Amidase_dom"/>
</dbReference>
<evidence type="ECO:0000256" key="40">
    <source>
        <dbReference type="SAM" id="Coils"/>
    </source>
</evidence>
<comment type="catalytic activity">
    <reaction evidence="8">
        <text>(9Z)-octadecenoate + glycine = N-(9Z-octadecenoyl)glycine + H2O</text>
        <dbReference type="Rhea" id="RHEA:51316"/>
        <dbReference type="ChEBI" id="CHEBI:15377"/>
        <dbReference type="ChEBI" id="CHEBI:30823"/>
        <dbReference type="ChEBI" id="CHEBI:57305"/>
        <dbReference type="ChEBI" id="CHEBI:133992"/>
    </reaction>
    <physiologicalReaction direction="right-to-left" evidence="8">
        <dbReference type="Rhea" id="RHEA:51318"/>
    </physiologicalReaction>
</comment>
<evidence type="ECO:0000256" key="19">
    <source>
        <dbReference type="ARBA" id="ARBA00051346"/>
    </source>
</evidence>
<evidence type="ECO:0000256" key="31">
    <source>
        <dbReference type="ARBA" id="ARBA00052818"/>
    </source>
</evidence>
<comment type="catalytic activity">
    <reaction evidence="30">
        <text>N-(5Z,8Z,11Z,14Z)-eicosatetraenoyl-glycine + H2O = (5Z,8Z,11Z,14Z)-eicosatetraenoate + glycine</text>
        <dbReference type="Rhea" id="RHEA:64108"/>
        <dbReference type="ChEBI" id="CHEBI:15377"/>
        <dbReference type="ChEBI" id="CHEBI:32395"/>
        <dbReference type="ChEBI" id="CHEBI:57305"/>
        <dbReference type="ChEBI" id="CHEBI:59002"/>
    </reaction>
    <physiologicalReaction direction="left-to-right" evidence="30">
        <dbReference type="Rhea" id="RHEA:64109"/>
    </physiologicalReaction>
</comment>
<dbReference type="Gene3D" id="3.90.1300.10">
    <property type="entry name" value="Amidase signature (AS) domain"/>
    <property type="match status" value="1"/>
</dbReference>
<comment type="catalytic activity">
    <reaction evidence="12">
        <text>N-(5Z,8Z,11Z,14Z-eicosatetraenoyl)-L-serine + H2O = (5Z,8Z,11Z,14Z)-eicosatetraenoate + L-serine</text>
        <dbReference type="Rhea" id="RHEA:64116"/>
        <dbReference type="ChEBI" id="CHEBI:15377"/>
        <dbReference type="ChEBI" id="CHEBI:32395"/>
        <dbReference type="ChEBI" id="CHEBI:33384"/>
        <dbReference type="ChEBI" id="CHEBI:149697"/>
    </reaction>
    <physiologicalReaction direction="left-to-right" evidence="12">
        <dbReference type="Rhea" id="RHEA:64117"/>
    </physiologicalReaction>
</comment>
<comment type="catalytic activity">
    <reaction evidence="32">
        <text>(8Z,11Z,14Z)-eicosatrienamide + H2O = (8Z,11Z,14Z)-eicosatrienoate + NH4(+)</text>
        <dbReference type="Rhea" id="RHEA:62996"/>
        <dbReference type="ChEBI" id="CHEBI:15377"/>
        <dbReference type="ChEBI" id="CHEBI:28938"/>
        <dbReference type="ChEBI" id="CHEBI:71589"/>
        <dbReference type="ChEBI" id="CHEBI:146163"/>
    </reaction>
    <physiologicalReaction direction="left-to-right" evidence="32">
        <dbReference type="Rhea" id="RHEA:62997"/>
    </physiologicalReaction>
</comment>
<evidence type="ECO:0000256" key="2">
    <source>
        <dbReference type="ARBA" id="ARBA00009199"/>
    </source>
</evidence>
<proteinExistence type="inferred from homology"/>
<feature type="active site" description="Charge relay system" evidence="38">
    <location>
        <position position="150"/>
    </location>
</feature>
<evidence type="ECO:0000256" key="22">
    <source>
        <dbReference type="ARBA" id="ARBA00051914"/>
    </source>
</evidence>
<comment type="catalytic activity">
    <reaction evidence="21">
        <text>N-tetracosanoyl-taurine + H2O = tetracosanoate + taurine</text>
        <dbReference type="Rhea" id="RHEA:63140"/>
        <dbReference type="ChEBI" id="CHEBI:15377"/>
        <dbReference type="ChEBI" id="CHEBI:31014"/>
        <dbReference type="ChEBI" id="CHEBI:132049"/>
        <dbReference type="ChEBI" id="CHEBI:507393"/>
    </reaction>
    <physiologicalReaction direction="left-to-right" evidence="21">
        <dbReference type="Rhea" id="RHEA:63141"/>
    </physiologicalReaction>
</comment>
<evidence type="ECO:0000256" key="4">
    <source>
        <dbReference type="ARBA" id="ARBA00022553"/>
    </source>
</evidence>
<evidence type="ECO:0000256" key="9">
    <source>
        <dbReference type="ARBA" id="ARBA00047476"/>
    </source>
</evidence>
<comment type="catalytic activity">
    <reaction evidence="18">
        <text>(11Z)-eicosenamide + H2O = (11Z)-eicosenoate + NH4(+)</text>
        <dbReference type="Rhea" id="RHEA:63120"/>
        <dbReference type="ChEBI" id="CHEBI:15377"/>
        <dbReference type="ChEBI" id="CHEBI:28938"/>
        <dbReference type="ChEBI" id="CHEBI:32426"/>
        <dbReference type="ChEBI" id="CHEBI:146167"/>
    </reaction>
    <physiologicalReaction direction="left-to-right" evidence="18">
        <dbReference type="Rhea" id="RHEA:63121"/>
    </physiologicalReaction>
</comment>
<comment type="catalytic activity">
    <reaction evidence="26">
        <text>N-docosanoyl-ethanolamine + H2O = docosanoate + ethanolamine</text>
        <dbReference type="Rhea" id="RHEA:63128"/>
        <dbReference type="ChEBI" id="CHEBI:15377"/>
        <dbReference type="ChEBI" id="CHEBI:23858"/>
        <dbReference type="ChEBI" id="CHEBI:57603"/>
        <dbReference type="ChEBI" id="CHEBI:146186"/>
    </reaction>
    <physiologicalReaction direction="left-to-right" evidence="26">
        <dbReference type="Rhea" id="RHEA:63129"/>
    </physiologicalReaction>
</comment>
<feature type="active site" description="Charge relay system" evidence="38">
    <location>
        <position position="225"/>
    </location>
</feature>
<evidence type="ECO:0000256" key="8">
    <source>
        <dbReference type="ARBA" id="ARBA00047450"/>
    </source>
</evidence>
<feature type="domain" description="Amidase" evidence="41">
    <location>
        <begin position="102"/>
        <end position="571"/>
    </location>
</feature>
<comment type="catalytic activity">
    <reaction evidence="20">
        <text>N-octadecanoyl ethanolamine + H2O = octadecanoate + ethanolamine</text>
        <dbReference type="Rhea" id="RHEA:63124"/>
        <dbReference type="ChEBI" id="CHEBI:15377"/>
        <dbReference type="ChEBI" id="CHEBI:25629"/>
        <dbReference type="ChEBI" id="CHEBI:57603"/>
        <dbReference type="ChEBI" id="CHEBI:85299"/>
    </reaction>
    <physiologicalReaction direction="left-to-right" evidence="20">
        <dbReference type="Rhea" id="RHEA:63125"/>
    </physiologicalReaction>
</comment>
<feature type="binding site" evidence="39">
    <location>
        <begin position="246"/>
        <end position="249"/>
    </location>
    <ligand>
        <name>substrate</name>
    </ligand>
</feature>
<evidence type="ECO:0000256" key="38">
    <source>
        <dbReference type="PIRSR" id="PIRSR001221-1"/>
    </source>
</evidence>
<evidence type="ECO:0000256" key="1">
    <source>
        <dbReference type="ARBA" id="ARBA00000208"/>
    </source>
</evidence>
<evidence type="ECO:0000256" key="14">
    <source>
        <dbReference type="ARBA" id="ARBA00050481"/>
    </source>
</evidence>
<evidence type="ECO:0000256" key="7">
    <source>
        <dbReference type="ARBA" id="ARBA00023098"/>
    </source>
</evidence>
<comment type="catalytic activity">
    <reaction evidence="14">
        <text>1-O-methyl-(5Z,8Z,11Z,14Z)-eicosatetraenoate + H2O = methanol + (5Z,8Z,11Z,14Z)-eicosatetraenoate + H(+)</text>
        <dbReference type="Rhea" id="RHEA:63052"/>
        <dbReference type="ChEBI" id="CHEBI:15377"/>
        <dbReference type="ChEBI" id="CHEBI:15378"/>
        <dbReference type="ChEBI" id="CHEBI:17790"/>
        <dbReference type="ChEBI" id="CHEBI:32395"/>
        <dbReference type="ChEBI" id="CHEBI:78033"/>
    </reaction>
    <physiologicalReaction direction="left-to-right" evidence="14">
        <dbReference type="Rhea" id="RHEA:63053"/>
    </physiologicalReaction>
</comment>
<evidence type="ECO:0000313" key="43">
    <source>
        <dbReference type="RefSeq" id="XP_033772509.1"/>
    </source>
</evidence>
<comment type="catalytic activity">
    <reaction evidence="25">
        <text>(9Z,12Z)-octadecadienamide + H2O = (9Z,12Z)-octadecadienoate + NH4(+)</text>
        <dbReference type="Rhea" id="RHEA:63020"/>
        <dbReference type="ChEBI" id="CHEBI:15377"/>
        <dbReference type="ChEBI" id="CHEBI:28938"/>
        <dbReference type="ChEBI" id="CHEBI:30245"/>
        <dbReference type="ChEBI" id="CHEBI:82984"/>
    </reaction>
    <physiologicalReaction direction="left-to-right" evidence="25">
        <dbReference type="Rhea" id="RHEA:63021"/>
    </physiologicalReaction>
</comment>
<evidence type="ECO:0000256" key="37">
    <source>
        <dbReference type="ARBA" id="ARBA00077216"/>
    </source>
</evidence>
<evidence type="ECO:0000256" key="11">
    <source>
        <dbReference type="ARBA" id="ARBA00048606"/>
    </source>
</evidence>
<keyword evidence="40" id="KW-0175">Coiled coil</keyword>
<dbReference type="PIRSF" id="PIRSF001221">
    <property type="entry name" value="Amidase_fungi"/>
    <property type="match status" value="1"/>
</dbReference>
<protein>
    <recommendedName>
        <fullName evidence="34">Fatty-acid amide hydrolase 1</fullName>
        <ecNumber evidence="3">3.5.1.99</ecNumber>
    </recommendedName>
    <alternativeName>
        <fullName evidence="37">Anandamide amidohydrolase 1</fullName>
    </alternativeName>
    <alternativeName>
        <fullName evidence="35">Fatty acid ester hydrolase</fullName>
    </alternativeName>
    <alternativeName>
        <fullName evidence="36">Oleamide hydrolase 1</fullName>
    </alternativeName>
</protein>
<evidence type="ECO:0000256" key="33">
    <source>
        <dbReference type="ARBA" id="ARBA00052906"/>
    </source>
</evidence>
<name>A0A6P8NPD8_GEOSA</name>
<evidence type="ECO:0000256" key="27">
    <source>
        <dbReference type="ARBA" id="ARBA00052512"/>
    </source>
</evidence>
<dbReference type="OrthoDB" id="6428749at2759"/>
<evidence type="ECO:0000256" key="5">
    <source>
        <dbReference type="ARBA" id="ARBA00022801"/>
    </source>
</evidence>
<dbReference type="KEGG" id="gsh:117346672"/>
<evidence type="ECO:0000256" key="10">
    <source>
        <dbReference type="ARBA" id="ARBA00048052"/>
    </source>
</evidence>
<reference evidence="43" key="1">
    <citation type="submission" date="2025-08" db="UniProtKB">
        <authorList>
            <consortium name="RefSeq"/>
        </authorList>
    </citation>
    <scope>IDENTIFICATION</scope>
</reference>
<comment type="catalytic activity">
    <reaction evidence="9">
        <text>2-(5Z,8Z,11Z,14Z-eicosatetraenoyl)-glycerol + H2O = glycerol + (5Z,8Z,11Z,14Z)-eicosatetraenoate + H(+)</text>
        <dbReference type="Rhea" id="RHEA:26132"/>
        <dbReference type="ChEBI" id="CHEBI:15377"/>
        <dbReference type="ChEBI" id="CHEBI:15378"/>
        <dbReference type="ChEBI" id="CHEBI:17754"/>
        <dbReference type="ChEBI" id="CHEBI:32395"/>
        <dbReference type="ChEBI" id="CHEBI:52392"/>
    </reaction>
    <physiologicalReaction direction="left-to-right" evidence="9">
        <dbReference type="Rhea" id="RHEA:26133"/>
    </physiologicalReaction>
</comment>
<comment type="catalytic activity">
    <reaction evidence="1">
        <text>(9Z)-octadecenamide + H2O = (9Z)-octadecenoate + NH4(+)</text>
        <dbReference type="Rhea" id="RHEA:26506"/>
        <dbReference type="ChEBI" id="CHEBI:15377"/>
        <dbReference type="ChEBI" id="CHEBI:28938"/>
        <dbReference type="ChEBI" id="CHEBI:30823"/>
        <dbReference type="ChEBI" id="CHEBI:116314"/>
        <dbReference type="EC" id="3.5.1.99"/>
    </reaction>
    <physiologicalReaction direction="left-to-right" evidence="1">
        <dbReference type="Rhea" id="RHEA:26507"/>
    </physiologicalReaction>
</comment>
<comment type="catalytic activity">
    <reaction evidence="17">
        <text>(5Z,8Z,11Z,14Z)-eicosatetraenamide + H2O = (5Z,8Z,11Z,14Z)-eicosatetraenoate + NH4(+)</text>
        <dbReference type="Rhea" id="RHEA:63016"/>
        <dbReference type="ChEBI" id="CHEBI:15377"/>
        <dbReference type="ChEBI" id="CHEBI:28938"/>
        <dbReference type="ChEBI" id="CHEBI:32395"/>
        <dbReference type="ChEBI" id="CHEBI:137830"/>
    </reaction>
    <physiologicalReaction direction="left-to-right" evidence="17">
        <dbReference type="Rhea" id="RHEA:63017"/>
    </physiologicalReaction>
</comment>
<evidence type="ECO:0000256" key="34">
    <source>
        <dbReference type="ARBA" id="ARBA00073178"/>
    </source>
</evidence>
<comment type="catalytic activity">
    <reaction evidence="28">
        <text>N-(15Z-tetracosenoyl)-taurine + H2O = (15Z)-tetracosenoate + taurine</text>
        <dbReference type="Rhea" id="RHEA:63160"/>
        <dbReference type="ChEBI" id="CHEBI:15377"/>
        <dbReference type="ChEBI" id="CHEBI:32392"/>
        <dbReference type="ChEBI" id="CHEBI:146198"/>
        <dbReference type="ChEBI" id="CHEBI:507393"/>
    </reaction>
    <physiologicalReaction direction="left-to-right" evidence="28">
        <dbReference type="Rhea" id="RHEA:63161"/>
    </physiologicalReaction>
</comment>
<evidence type="ECO:0000256" key="18">
    <source>
        <dbReference type="ARBA" id="ARBA00051311"/>
    </source>
</evidence>
<evidence type="ECO:0000256" key="32">
    <source>
        <dbReference type="ARBA" id="ARBA00052857"/>
    </source>
</evidence>
<keyword evidence="5" id="KW-0378">Hydrolase</keyword>
<gene>
    <name evidence="43" type="primary">LOC117346672</name>
</gene>
<dbReference type="SUPFAM" id="SSF75304">
    <property type="entry name" value="Amidase signature (AS) enzymes"/>
    <property type="match status" value="1"/>
</dbReference>
<evidence type="ECO:0000256" key="16">
    <source>
        <dbReference type="ARBA" id="ARBA00050992"/>
    </source>
</evidence>
<comment type="catalytic activity">
    <reaction evidence="24">
        <text>(9Z,12Z,15Z)-octadecatrienamide + H2O = (9Z,12Z,15Z)-octadecatrienoate + NH4(+)</text>
        <dbReference type="Rhea" id="RHEA:62976"/>
        <dbReference type="ChEBI" id="CHEBI:15377"/>
        <dbReference type="ChEBI" id="CHEBI:28938"/>
        <dbReference type="ChEBI" id="CHEBI:32387"/>
        <dbReference type="ChEBI" id="CHEBI:142684"/>
    </reaction>
    <physiologicalReaction direction="left-to-right" evidence="24">
        <dbReference type="Rhea" id="RHEA:62977"/>
    </physiologicalReaction>
</comment>
<comment type="catalytic activity">
    <reaction evidence="27">
        <text>(6Z)-octadecenamide + H2O = (6Z)-octadecenoate + NH4(+)</text>
        <dbReference type="Rhea" id="RHEA:63008"/>
        <dbReference type="ChEBI" id="CHEBI:15377"/>
        <dbReference type="ChEBI" id="CHEBI:28938"/>
        <dbReference type="ChEBI" id="CHEBI:32375"/>
        <dbReference type="ChEBI" id="CHEBI:146168"/>
    </reaction>
    <physiologicalReaction direction="left-to-right" evidence="27">
        <dbReference type="Rhea" id="RHEA:63009"/>
    </physiologicalReaction>
</comment>
<accession>A0A6P8NPD8</accession>
<evidence type="ECO:0000256" key="24">
    <source>
        <dbReference type="ARBA" id="ARBA00052337"/>
    </source>
</evidence>
<dbReference type="InterPro" id="IPR020556">
    <property type="entry name" value="Amidase_CS"/>
</dbReference>
<evidence type="ECO:0000256" key="23">
    <source>
        <dbReference type="ARBA" id="ARBA00052289"/>
    </source>
</evidence>
<keyword evidence="4" id="KW-0597">Phosphoprotein</keyword>
<evidence type="ECO:0000256" key="39">
    <source>
        <dbReference type="PIRSR" id="PIRSR001221-2"/>
    </source>
</evidence>
<evidence type="ECO:0000256" key="15">
    <source>
        <dbReference type="ARBA" id="ARBA00050766"/>
    </source>
</evidence>
<evidence type="ECO:0000256" key="35">
    <source>
        <dbReference type="ARBA" id="ARBA00077111"/>
    </source>
</evidence>
<dbReference type="PROSITE" id="PS00571">
    <property type="entry name" value="AMIDASES"/>
    <property type="match status" value="1"/>
</dbReference>
<dbReference type="FunCoup" id="A0A6P8NPD8">
    <property type="interactions" value="286"/>
</dbReference>
<dbReference type="GO" id="GO:0009062">
    <property type="term" value="P:fatty acid catabolic process"/>
    <property type="evidence" value="ECO:0007669"/>
    <property type="project" value="TreeGrafter"/>
</dbReference>
<evidence type="ECO:0000256" key="21">
    <source>
        <dbReference type="ARBA" id="ARBA00051492"/>
    </source>
</evidence>
<sequence length="596" mass="65948">MIAERLSLQLPHTKVDPRILSALVCGSALALLALKWTRQRRLQQKLEEARRKREHALMEMRTMSLQFKEQNPSVQLEAILSLPLTELVEKLREGSLSPESVLYTYMGKALEVTHEVNCLTDFLPECVAQLQDLKKQKQRGPLYSVPISIKEHYDYKGHNSSCGLAYFLGTLAQEDSVVVQVLKKQGAIPFVKTNVPQSMFNFDCSNPIFGQTLNPHNHKKTPGGSSGGEGALIGGGGAILGFGSDIAGSIRVPSSFCGICGIKPTEGRLSLCGISSPVYGIKSVHPAIGPMARDVDSLALCMKALLCDHMFHLDPTVPPIPFRDEVYCSTEPLRIGYYDTDGFTLLPPCMKRAVQETKKLLEKAGHTLIPFNPLRMEYVVGELFLKGLFPEGASALLEKFEGDLIDPNLKPQLSVYKLPQLLKRILAFFLRPVVPRIAGELKALCGIGSAKNLWKQHAAAEVYCQEFIAEWKKLRLDVVLCPVMGPAFNLGYLGKLVASGTYTVLYNILNFPAGVVPVTNVTEKDEEELRHYKGHYNDHWDKLIKKAAAGGVGLPVGVQCVALPWQEELCLRFMKEVETLTREKSRSTIGPRIEAL</sequence>
<evidence type="ECO:0000313" key="42">
    <source>
        <dbReference type="Proteomes" id="UP000515159"/>
    </source>
</evidence>
<comment type="catalytic activity">
    <reaction evidence="33">
        <text>(15Z)-tetracosenamide + H2O = (15Z)-tetracosenoate + NH4(+)</text>
        <dbReference type="Rhea" id="RHEA:63028"/>
        <dbReference type="ChEBI" id="CHEBI:15377"/>
        <dbReference type="ChEBI" id="CHEBI:28938"/>
        <dbReference type="ChEBI" id="CHEBI:32392"/>
        <dbReference type="ChEBI" id="CHEBI:146166"/>
    </reaction>
    <physiologicalReaction direction="left-to-right" evidence="33">
        <dbReference type="Rhea" id="RHEA:63029"/>
    </physiologicalReaction>
</comment>
<comment type="catalytic activity">
    <reaction evidence="11">
        <text>N-(5Z,8Z,11Z,14Z-eicosatetraenoyl)-ethanolamine + H2O = ethanolamine + (5Z,8Z,11Z,14Z)-eicosatetraenoate</text>
        <dbReference type="Rhea" id="RHEA:26136"/>
        <dbReference type="ChEBI" id="CHEBI:2700"/>
        <dbReference type="ChEBI" id="CHEBI:15377"/>
        <dbReference type="ChEBI" id="CHEBI:32395"/>
        <dbReference type="ChEBI" id="CHEBI:57603"/>
        <dbReference type="EC" id="3.5.1.99"/>
    </reaction>
    <physiologicalReaction direction="left-to-right" evidence="11">
        <dbReference type="Rhea" id="RHEA:26137"/>
    </physiologicalReaction>
</comment>
<dbReference type="Proteomes" id="UP000515159">
    <property type="component" value="Chromosome 12"/>
</dbReference>
<evidence type="ECO:0000256" key="17">
    <source>
        <dbReference type="ARBA" id="ARBA00051200"/>
    </source>
</evidence>
<dbReference type="AlphaFoldDB" id="A0A6P8NPD8"/>
<dbReference type="RefSeq" id="XP_033772509.1">
    <property type="nucleotide sequence ID" value="XM_033916618.1"/>
</dbReference>
<evidence type="ECO:0000256" key="28">
    <source>
        <dbReference type="ARBA" id="ARBA00052514"/>
    </source>
</evidence>
<dbReference type="Pfam" id="PF01425">
    <property type="entry name" value="Amidase"/>
    <property type="match status" value="1"/>
</dbReference>
<comment type="catalytic activity">
    <reaction evidence="10">
        <text>N-(9Z-octadecenoyl) ethanolamine + H2O = ethanolamine + (9Z)-octadecenoate</text>
        <dbReference type="Rhea" id="RHEA:45060"/>
        <dbReference type="ChEBI" id="CHEBI:15377"/>
        <dbReference type="ChEBI" id="CHEBI:30823"/>
        <dbReference type="ChEBI" id="CHEBI:57603"/>
        <dbReference type="ChEBI" id="CHEBI:71466"/>
    </reaction>
    <physiologicalReaction direction="left-to-right" evidence="10">
        <dbReference type="Rhea" id="RHEA:45061"/>
    </physiologicalReaction>
</comment>
<evidence type="ECO:0000256" key="30">
    <source>
        <dbReference type="ARBA" id="ARBA00052709"/>
    </source>
</evidence>
<dbReference type="InParanoid" id="A0A6P8NPD8"/>
<dbReference type="FunFam" id="3.90.1300.10:FF:000001">
    <property type="entry name" value="Fatty-acid amide hydrolase 1"/>
    <property type="match status" value="1"/>
</dbReference>
<dbReference type="GeneID" id="117346672"/>
<comment type="catalytic activity">
    <reaction evidence="16">
        <text>N-(15Z-tetracosenoyl)-ethanolamine + H2O = (15Z)-tetracosenoate + ethanolamine</text>
        <dbReference type="Rhea" id="RHEA:63144"/>
        <dbReference type="ChEBI" id="CHEBI:15377"/>
        <dbReference type="ChEBI" id="CHEBI:32392"/>
        <dbReference type="ChEBI" id="CHEBI:57603"/>
        <dbReference type="ChEBI" id="CHEBI:146187"/>
    </reaction>
    <physiologicalReaction direction="left-to-right" evidence="16">
        <dbReference type="Rhea" id="RHEA:63145"/>
    </physiologicalReaction>
</comment>
<keyword evidence="6" id="KW-0442">Lipid degradation</keyword>
<dbReference type="InterPro" id="IPR052096">
    <property type="entry name" value="Endocannabinoid_amidase"/>
</dbReference>
<evidence type="ECO:0000256" key="36">
    <source>
        <dbReference type="ARBA" id="ARBA00077157"/>
    </source>
</evidence>
<comment type="catalytic activity">
    <reaction evidence="29">
        <text>N-tricosanoyl-taurine + H2O = tricosanoate + taurine</text>
        <dbReference type="Rhea" id="RHEA:63164"/>
        <dbReference type="ChEBI" id="CHEBI:15377"/>
        <dbReference type="ChEBI" id="CHEBI:79007"/>
        <dbReference type="ChEBI" id="CHEBI:146197"/>
        <dbReference type="ChEBI" id="CHEBI:507393"/>
    </reaction>
    <physiologicalReaction direction="left-to-right" evidence="29">
        <dbReference type="Rhea" id="RHEA:63165"/>
    </physiologicalReaction>
</comment>
<evidence type="ECO:0000256" key="12">
    <source>
        <dbReference type="ARBA" id="ARBA00050294"/>
    </source>
</evidence>
<feature type="binding site" evidence="39">
    <location>
        <position position="225"/>
    </location>
    <ligand>
        <name>substrate</name>
    </ligand>
</feature>
<comment type="catalytic activity">
    <reaction evidence="19">
        <text>N-(9Z-hexadecenoyl) ethanolamine + H2O = (9Z)-hexadecenoate + ethanolamine</text>
        <dbReference type="Rhea" id="RHEA:35563"/>
        <dbReference type="ChEBI" id="CHEBI:15377"/>
        <dbReference type="ChEBI" id="CHEBI:32372"/>
        <dbReference type="ChEBI" id="CHEBI:57603"/>
        <dbReference type="ChEBI" id="CHEBI:71465"/>
    </reaction>
    <physiologicalReaction direction="left-to-right" evidence="19">
        <dbReference type="Rhea" id="RHEA:35564"/>
    </physiologicalReaction>
</comment>
<feature type="active site" description="Acyl-ester intermediate" evidence="38">
    <location>
        <position position="249"/>
    </location>
</feature>
<dbReference type="GO" id="GO:0017064">
    <property type="term" value="F:fatty acid amide hydrolase activity"/>
    <property type="evidence" value="ECO:0007669"/>
    <property type="project" value="UniProtKB-EC"/>
</dbReference>